<dbReference type="AlphaFoldDB" id="A0A1J1IJV5"/>
<organism evidence="2 3">
    <name type="scientific">Clunio marinus</name>
    <dbReference type="NCBI Taxonomy" id="568069"/>
    <lineage>
        <taxon>Eukaryota</taxon>
        <taxon>Metazoa</taxon>
        <taxon>Ecdysozoa</taxon>
        <taxon>Arthropoda</taxon>
        <taxon>Hexapoda</taxon>
        <taxon>Insecta</taxon>
        <taxon>Pterygota</taxon>
        <taxon>Neoptera</taxon>
        <taxon>Endopterygota</taxon>
        <taxon>Diptera</taxon>
        <taxon>Nematocera</taxon>
        <taxon>Chironomoidea</taxon>
        <taxon>Chironomidae</taxon>
        <taxon>Clunio</taxon>
    </lineage>
</organism>
<dbReference type="Proteomes" id="UP000183832">
    <property type="component" value="Unassembled WGS sequence"/>
</dbReference>
<keyword evidence="3" id="KW-1185">Reference proteome</keyword>
<name>A0A1J1IJV5_9DIPT</name>
<feature type="compositionally biased region" description="Basic and acidic residues" evidence="1">
    <location>
        <begin position="13"/>
        <end position="28"/>
    </location>
</feature>
<dbReference type="EMBL" id="CVRI01000054">
    <property type="protein sequence ID" value="CRL00519.1"/>
    <property type="molecule type" value="Genomic_DNA"/>
</dbReference>
<proteinExistence type="predicted"/>
<feature type="compositionally biased region" description="Basic residues" evidence="1">
    <location>
        <begin position="1"/>
        <end position="12"/>
    </location>
</feature>
<evidence type="ECO:0000313" key="2">
    <source>
        <dbReference type="EMBL" id="CRL00519.1"/>
    </source>
</evidence>
<gene>
    <name evidence="2" type="ORF">CLUMA_CG013780</name>
</gene>
<feature type="region of interest" description="Disordered" evidence="1">
    <location>
        <begin position="1"/>
        <end position="28"/>
    </location>
</feature>
<reference evidence="2 3" key="1">
    <citation type="submission" date="2015-04" db="EMBL/GenBank/DDBJ databases">
        <authorList>
            <person name="Syromyatnikov M.Y."/>
            <person name="Popov V.N."/>
        </authorList>
    </citation>
    <scope>NUCLEOTIDE SEQUENCE [LARGE SCALE GENOMIC DNA]</scope>
</reference>
<evidence type="ECO:0000256" key="1">
    <source>
        <dbReference type="SAM" id="MobiDB-lite"/>
    </source>
</evidence>
<evidence type="ECO:0000313" key="3">
    <source>
        <dbReference type="Proteomes" id="UP000183832"/>
    </source>
</evidence>
<sequence length="73" mass="8649">MFLHRQRKKVGKRTLDNSPKKQTKQEMRKRIDMKNAFQAHSFVNESLEKCGEVSTLCHVVSFEIRCYFPFGEV</sequence>
<protein>
    <submittedName>
        <fullName evidence="2">CLUMA_CG013780, isoform A</fullName>
    </submittedName>
</protein>
<accession>A0A1J1IJV5</accession>